<organism evidence="1 2">
    <name type="scientific">Fischerella thermalis CCMEE 5268</name>
    <dbReference type="NCBI Taxonomy" id="2019662"/>
    <lineage>
        <taxon>Bacteria</taxon>
        <taxon>Bacillati</taxon>
        <taxon>Cyanobacteriota</taxon>
        <taxon>Cyanophyceae</taxon>
        <taxon>Nostocales</taxon>
        <taxon>Hapalosiphonaceae</taxon>
        <taxon>Fischerella</taxon>
    </lineage>
</organism>
<evidence type="ECO:0000313" key="2">
    <source>
        <dbReference type="Proteomes" id="UP000235025"/>
    </source>
</evidence>
<accession>A0A2N6KA41</accession>
<protein>
    <submittedName>
        <fullName evidence="1">Uncharacterized protein</fullName>
    </submittedName>
</protein>
<dbReference type="Proteomes" id="UP000235025">
    <property type="component" value="Unassembled WGS sequence"/>
</dbReference>
<reference evidence="1 2" key="1">
    <citation type="submission" date="2017-07" db="EMBL/GenBank/DDBJ databases">
        <title>Genomes of Fischerella (Mastigocladus) sp. strains.</title>
        <authorList>
            <person name="Miller S.R."/>
        </authorList>
    </citation>
    <scope>NUCLEOTIDE SEQUENCE [LARGE SCALE GENOMIC DNA]</scope>
    <source>
        <strain evidence="1 2">CCMEE 5268</strain>
    </source>
</reference>
<sequence>MKFGKQPNMKILTPSALSLIFKLDPHVVFIPQQGNENCLSFCLLPSALSLIFKLVKMEVYKFNKINFCY</sequence>
<dbReference type="EMBL" id="NMQA01000353">
    <property type="protein sequence ID" value="PLZ94980.1"/>
    <property type="molecule type" value="Genomic_DNA"/>
</dbReference>
<gene>
    <name evidence="1" type="ORF">CEN50_23800</name>
</gene>
<evidence type="ECO:0000313" key="1">
    <source>
        <dbReference type="EMBL" id="PLZ94980.1"/>
    </source>
</evidence>
<proteinExistence type="predicted"/>
<comment type="caution">
    <text evidence="1">The sequence shown here is derived from an EMBL/GenBank/DDBJ whole genome shotgun (WGS) entry which is preliminary data.</text>
</comment>
<name>A0A2N6KA41_9CYAN</name>
<dbReference type="AlphaFoldDB" id="A0A2N6KA41"/>